<dbReference type="EMBL" id="CP119952">
    <property type="protein sequence ID" value="WFC95236.1"/>
    <property type="molecule type" value="Genomic_DNA"/>
</dbReference>
<dbReference type="AlphaFoldDB" id="A0AAF0IPS7"/>
<protein>
    <submittedName>
        <fullName evidence="4">Uncharacterized protein</fullName>
    </submittedName>
</protein>
<proteinExistence type="predicted"/>
<dbReference type="Gene3D" id="3.80.10.10">
    <property type="entry name" value="Ribonuclease Inhibitor"/>
    <property type="match status" value="1"/>
</dbReference>
<keyword evidence="3" id="KW-0206">Cytoskeleton</keyword>
<comment type="subcellular location">
    <subcellularLocation>
        <location evidence="1">Cytoplasm</location>
        <location evidence="1">Cytoskeleton</location>
    </subcellularLocation>
</comment>
<dbReference type="SMART" id="SM00368">
    <property type="entry name" value="LRR_RI"/>
    <property type="match status" value="3"/>
</dbReference>
<evidence type="ECO:0000256" key="3">
    <source>
        <dbReference type="ARBA" id="ARBA00023212"/>
    </source>
</evidence>
<evidence type="ECO:0000313" key="4">
    <source>
        <dbReference type="EMBL" id="WFC95236.1"/>
    </source>
</evidence>
<gene>
    <name evidence="4" type="ORF">MBRA1_001883</name>
</gene>
<accession>A0AAF0IPS7</accession>
<reference evidence="4" key="1">
    <citation type="submission" date="2023-03" db="EMBL/GenBank/DDBJ databases">
        <title>Mating type loci evolution in Malassezia.</title>
        <authorList>
            <person name="Coelho M.A."/>
        </authorList>
    </citation>
    <scope>NUCLEOTIDE SEQUENCE</scope>
    <source>
        <strain evidence="4">CBS 14135</strain>
    </source>
</reference>
<evidence type="ECO:0000256" key="1">
    <source>
        <dbReference type="ARBA" id="ARBA00004245"/>
    </source>
</evidence>
<dbReference type="GO" id="GO:0005856">
    <property type="term" value="C:cytoskeleton"/>
    <property type="evidence" value="ECO:0007669"/>
    <property type="project" value="UniProtKB-SubCell"/>
</dbReference>
<dbReference type="InterPro" id="IPR001611">
    <property type="entry name" value="Leu-rich_rpt"/>
</dbReference>
<keyword evidence="5" id="KW-1185">Reference proteome</keyword>
<dbReference type="SUPFAM" id="SSF52047">
    <property type="entry name" value="RNI-like"/>
    <property type="match status" value="1"/>
</dbReference>
<sequence>MHHVSYDVEDMPLDKLLSSIAQESHSVCMLTVSFAELNDIGCRKFLEEITPHAHWRRLQPGDHSDRIPHVGGELIEPGIREVDFSSNQFTSFERSGLTAAVENNATLSTLELQGNELGSGAPAEARLDEIRRFAQAVGTSTLRTLNITANRLGDAGLAAFFDALPRTGTTLKTLYLSVNTFDDTSECLSAAKSIARFLSDPQASRGLERVHLNGNQFGWQGVRIIVDAIVGSRTACTYECDSELPPEIVDASPPNRSLLFLDLFSNGIDSLVPTPDAEADHAFAWEAASQLTPSNWSALLNNQLETNEKNRLACRKAAVRLLPVARIVGCRSHDAGDPMDERAFPILRLPPELRGMILA</sequence>
<evidence type="ECO:0000313" key="5">
    <source>
        <dbReference type="Proteomes" id="UP001216638"/>
    </source>
</evidence>
<evidence type="ECO:0000256" key="2">
    <source>
        <dbReference type="ARBA" id="ARBA00022490"/>
    </source>
</evidence>
<name>A0AAF0IPS7_9BASI</name>
<keyword evidence="2" id="KW-0963">Cytoplasm</keyword>
<dbReference type="PANTHER" id="PTHR24107:SF2">
    <property type="entry name" value="NLR FAMILY CARD DOMAIN CONTAINING 3"/>
    <property type="match status" value="1"/>
</dbReference>
<dbReference type="Pfam" id="PF13516">
    <property type="entry name" value="LRR_6"/>
    <property type="match status" value="1"/>
</dbReference>
<organism evidence="4 5">
    <name type="scientific">Malassezia brasiliensis</name>
    <dbReference type="NCBI Taxonomy" id="1821822"/>
    <lineage>
        <taxon>Eukaryota</taxon>
        <taxon>Fungi</taxon>
        <taxon>Dikarya</taxon>
        <taxon>Basidiomycota</taxon>
        <taxon>Ustilaginomycotina</taxon>
        <taxon>Malasseziomycetes</taxon>
        <taxon>Malasseziales</taxon>
        <taxon>Malasseziaceae</taxon>
        <taxon>Malassezia</taxon>
    </lineage>
</organism>
<dbReference type="InterPro" id="IPR032675">
    <property type="entry name" value="LRR_dom_sf"/>
</dbReference>
<dbReference type="Proteomes" id="UP001216638">
    <property type="component" value="Chromosome 2"/>
</dbReference>
<dbReference type="InterPro" id="IPR052410">
    <property type="entry name" value="DRC5"/>
</dbReference>
<dbReference type="PANTHER" id="PTHR24107">
    <property type="entry name" value="YNEIN REGULATORY COMPLEX SUBUNIT 5"/>
    <property type="match status" value="1"/>
</dbReference>